<dbReference type="PANTHER" id="PTHR43047">
    <property type="entry name" value="TWO-COMPONENT HISTIDINE PROTEIN KINASE"/>
    <property type="match status" value="1"/>
</dbReference>
<evidence type="ECO:0000256" key="7">
    <source>
        <dbReference type="ARBA" id="ARBA00022741"/>
    </source>
</evidence>
<dbReference type="SMART" id="SM00448">
    <property type="entry name" value="REC"/>
    <property type="match status" value="2"/>
</dbReference>
<evidence type="ECO:0000256" key="1">
    <source>
        <dbReference type="ARBA" id="ARBA00000085"/>
    </source>
</evidence>
<dbReference type="Pfam" id="PF02518">
    <property type="entry name" value="HATPase_c"/>
    <property type="match status" value="1"/>
</dbReference>
<dbReference type="Pfam" id="PF00072">
    <property type="entry name" value="Response_reg"/>
    <property type="match status" value="2"/>
</dbReference>
<evidence type="ECO:0000313" key="18">
    <source>
        <dbReference type="EMBL" id="MBE9117956.1"/>
    </source>
</evidence>
<evidence type="ECO:0000313" key="19">
    <source>
        <dbReference type="Proteomes" id="UP000654482"/>
    </source>
</evidence>
<sequence length="659" mass="73784">MSKRAILCVDDERVVLNSLKEQLKRHFGKQYTIELASSGQEALLILEELQEEQIEIPLVISDEIMPDMKGDELLIRLHAKAPKMLKIMLTGQASADAVGNAVNNANLYRYITKPWDETDLLLTVTEALERYTLDRVIAEQNQTLHKLNASLERKVAERTAQLQQAMKVAEAANVAKSRFIANMSHELRTPLNAIIGFSHILIHDLSLTPKHRDYLGIINRSGEHLLGLINDILSISRIEAGQAILHEVCFDLYRLLDSIYEMLQLKAKDKGLTFDFQCLPDVPQYIQTDEGKLRQILINLLSNAIKFTEKGRVRLQVSTAIIGSQLPSEKPKNDRAQNFQPIHSITFEVEDTGIGIAAQEIEMLFDPFVQTVTGSKAMQGTGLGLAISREFVRLLGGDICVNSQVECGSTFSFEIRAIASNPASVRPPVPYKKVVGLAPNQERYRILIVEDVLENRQLLVQLLKPLGFEVQEAENGKDAIAKWQTWQPQLILMDMHMPLIDGYEATKQIKSKIAQSQEPTPPTAIVALTASVFAEEQAAIFASGCDDFLAKPLQEKLLWEKLAHHLGVRFLYQEESSSSAQSDLQNQQHSNLTLQDLKTMPSEWIAQLHLAAMAVNDRAISQLIQEIPETESTLANALRDLVHDFRLDTILEVTQSAVD</sequence>
<keyword evidence="8" id="KW-0418">Kinase</keyword>
<dbReference type="CDD" id="cd17546">
    <property type="entry name" value="REC_hyHK_CKI1_RcsC-like"/>
    <property type="match status" value="1"/>
</dbReference>
<name>A0A8J7E1S2_9CYAN</name>
<keyword evidence="7" id="KW-0547">Nucleotide-binding</keyword>
<keyword evidence="10" id="KW-0902">Two-component regulatory system</keyword>
<dbReference type="RefSeq" id="WP_194031042.1">
    <property type="nucleotide sequence ID" value="NZ_JADEWZ010000034.1"/>
</dbReference>
<dbReference type="SMART" id="SM00388">
    <property type="entry name" value="HisKA"/>
    <property type="match status" value="1"/>
</dbReference>
<evidence type="ECO:0000256" key="4">
    <source>
        <dbReference type="ARBA" id="ARBA00012438"/>
    </source>
</evidence>
<gene>
    <name evidence="18" type="ORF">IQ249_18830</name>
</gene>
<dbReference type="GO" id="GO:0016020">
    <property type="term" value="C:membrane"/>
    <property type="evidence" value="ECO:0007669"/>
    <property type="project" value="UniProtKB-SubCell"/>
</dbReference>
<dbReference type="Gene3D" id="3.40.50.2300">
    <property type="match status" value="2"/>
</dbReference>
<evidence type="ECO:0000256" key="12">
    <source>
        <dbReference type="ARBA" id="ARBA00023306"/>
    </source>
</evidence>
<evidence type="ECO:0000259" key="16">
    <source>
        <dbReference type="PROSITE" id="PS50109"/>
    </source>
</evidence>
<keyword evidence="9" id="KW-0067">ATP-binding</keyword>
<feature type="modified residue" description="4-aspartylphosphate" evidence="14">
    <location>
        <position position="494"/>
    </location>
</feature>
<dbReference type="PRINTS" id="PR00344">
    <property type="entry name" value="BCTRLSENSOR"/>
</dbReference>
<evidence type="ECO:0000256" key="8">
    <source>
        <dbReference type="ARBA" id="ARBA00022777"/>
    </source>
</evidence>
<evidence type="ECO:0000256" key="11">
    <source>
        <dbReference type="ARBA" id="ARBA00023136"/>
    </source>
</evidence>
<feature type="domain" description="Response regulatory" evidence="17">
    <location>
        <begin position="5"/>
        <end position="128"/>
    </location>
</feature>
<feature type="domain" description="Histidine kinase" evidence="16">
    <location>
        <begin position="182"/>
        <end position="419"/>
    </location>
</feature>
<dbReference type="InterPro" id="IPR004358">
    <property type="entry name" value="Sig_transdc_His_kin-like_C"/>
</dbReference>
<keyword evidence="5 14" id="KW-0597">Phosphoprotein</keyword>
<dbReference type="InterPro" id="IPR011006">
    <property type="entry name" value="CheY-like_superfamily"/>
</dbReference>
<organism evidence="18 19">
    <name type="scientific">Lusitaniella coriacea LEGE 07157</name>
    <dbReference type="NCBI Taxonomy" id="945747"/>
    <lineage>
        <taxon>Bacteria</taxon>
        <taxon>Bacillati</taxon>
        <taxon>Cyanobacteriota</taxon>
        <taxon>Cyanophyceae</taxon>
        <taxon>Spirulinales</taxon>
        <taxon>Lusitaniellaceae</taxon>
        <taxon>Lusitaniella</taxon>
    </lineage>
</organism>
<keyword evidence="15" id="KW-0175">Coiled coil</keyword>
<dbReference type="InterPro" id="IPR003661">
    <property type="entry name" value="HisK_dim/P_dom"/>
</dbReference>
<comment type="similarity">
    <text evidence="3">In the N-terminal section; belongs to the phytochrome family.</text>
</comment>
<comment type="subcellular location">
    <subcellularLocation>
        <location evidence="2">Membrane</location>
    </subcellularLocation>
</comment>
<dbReference type="GO" id="GO:0005524">
    <property type="term" value="F:ATP binding"/>
    <property type="evidence" value="ECO:0007669"/>
    <property type="project" value="UniProtKB-KW"/>
</dbReference>
<dbReference type="Proteomes" id="UP000654482">
    <property type="component" value="Unassembled WGS sequence"/>
</dbReference>
<reference evidence="18" key="1">
    <citation type="submission" date="2020-10" db="EMBL/GenBank/DDBJ databases">
        <authorList>
            <person name="Castelo-Branco R."/>
            <person name="Eusebio N."/>
            <person name="Adriana R."/>
            <person name="Vieira A."/>
            <person name="Brugerolle De Fraissinette N."/>
            <person name="Rezende De Castro R."/>
            <person name="Schneider M.P."/>
            <person name="Vasconcelos V."/>
            <person name="Leao P.N."/>
        </authorList>
    </citation>
    <scope>NUCLEOTIDE SEQUENCE</scope>
    <source>
        <strain evidence="18">LEGE 07157</strain>
    </source>
</reference>
<evidence type="ECO:0000256" key="14">
    <source>
        <dbReference type="PROSITE-ProRule" id="PRU00169"/>
    </source>
</evidence>
<dbReference type="AlphaFoldDB" id="A0A8J7E1S2"/>
<protein>
    <recommendedName>
        <fullName evidence="13">Circadian input-output histidine kinase CikA</fullName>
        <ecNumber evidence="4">2.7.13.3</ecNumber>
    </recommendedName>
</protein>
<dbReference type="EMBL" id="JADEWZ010000034">
    <property type="protein sequence ID" value="MBE9117956.1"/>
    <property type="molecule type" value="Genomic_DNA"/>
</dbReference>
<evidence type="ECO:0000256" key="9">
    <source>
        <dbReference type="ARBA" id="ARBA00022840"/>
    </source>
</evidence>
<comment type="catalytic activity">
    <reaction evidence="1">
        <text>ATP + protein L-histidine = ADP + protein N-phospho-L-histidine.</text>
        <dbReference type="EC" id="2.7.13.3"/>
    </reaction>
</comment>
<dbReference type="SMART" id="SM00387">
    <property type="entry name" value="HATPase_c"/>
    <property type="match status" value="1"/>
</dbReference>
<dbReference type="InterPro" id="IPR001789">
    <property type="entry name" value="Sig_transdc_resp-reg_receiver"/>
</dbReference>
<evidence type="ECO:0000259" key="17">
    <source>
        <dbReference type="PROSITE" id="PS50110"/>
    </source>
</evidence>
<dbReference type="FunFam" id="3.30.565.10:FF:000010">
    <property type="entry name" value="Sensor histidine kinase RcsC"/>
    <property type="match status" value="1"/>
</dbReference>
<keyword evidence="19" id="KW-1185">Reference proteome</keyword>
<dbReference type="SUPFAM" id="SSF47384">
    <property type="entry name" value="Homodimeric domain of signal transducing histidine kinase"/>
    <property type="match status" value="1"/>
</dbReference>
<feature type="domain" description="Response regulatory" evidence="17">
    <location>
        <begin position="445"/>
        <end position="566"/>
    </location>
</feature>
<keyword evidence="11" id="KW-0472">Membrane</keyword>
<feature type="coiled-coil region" evidence="15">
    <location>
        <begin position="137"/>
        <end position="168"/>
    </location>
</feature>
<dbReference type="EC" id="2.7.13.3" evidence="4"/>
<keyword evidence="12" id="KW-0131">Cell cycle</keyword>
<dbReference type="InterPro" id="IPR036890">
    <property type="entry name" value="HATPase_C_sf"/>
</dbReference>
<dbReference type="PANTHER" id="PTHR43047:SF64">
    <property type="entry name" value="HISTIDINE KINASE CONTAINING CHEY-HOMOLOGOUS RECEIVER DOMAIN AND PAS DOMAIN-RELATED"/>
    <property type="match status" value="1"/>
</dbReference>
<dbReference type="InterPro" id="IPR005467">
    <property type="entry name" value="His_kinase_dom"/>
</dbReference>
<evidence type="ECO:0000256" key="3">
    <source>
        <dbReference type="ARBA" id="ARBA00006402"/>
    </source>
</evidence>
<dbReference type="CDD" id="cd16922">
    <property type="entry name" value="HATPase_EvgS-ArcB-TorS-like"/>
    <property type="match status" value="1"/>
</dbReference>
<dbReference type="GO" id="GO:0000155">
    <property type="term" value="F:phosphorelay sensor kinase activity"/>
    <property type="evidence" value="ECO:0007669"/>
    <property type="project" value="InterPro"/>
</dbReference>
<dbReference type="FunFam" id="1.10.287.130:FF:000038">
    <property type="entry name" value="Sensory transduction histidine kinase"/>
    <property type="match status" value="1"/>
</dbReference>
<evidence type="ECO:0000256" key="6">
    <source>
        <dbReference type="ARBA" id="ARBA00022679"/>
    </source>
</evidence>
<evidence type="ECO:0000256" key="13">
    <source>
        <dbReference type="ARBA" id="ARBA00074306"/>
    </source>
</evidence>
<dbReference type="SUPFAM" id="SSF52172">
    <property type="entry name" value="CheY-like"/>
    <property type="match status" value="2"/>
</dbReference>
<dbReference type="PROSITE" id="PS50109">
    <property type="entry name" value="HIS_KIN"/>
    <property type="match status" value="1"/>
</dbReference>
<evidence type="ECO:0000256" key="2">
    <source>
        <dbReference type="ARBA" id="ARBA00004370"/>
    </source>
</evidence>
<keyword evidence="6" id="KW-0808">Transferase</keyword>
<dbReference type="SUPFAM" id="SSF55874">
    <property type="entry name" value="ATPase domain of HSP90 chaperone/DNA topoisomerase II/histidine kinase"/>
    <property type="match status" value="1"/>
</dbReference>
<dbReference type="Pfam" id="PF00512">
    <property type="entry name" value="HisKA"/>
    <property type="match status" value="1"/>
</dbReference>
<dbReference type="PROSITE" id="PS50110">
    <property type="entry name" value="RESPONSE_REGULATORY"/>
    <property type="match status" value="2"/>
</dbReference>
<evidence type="ECO:0000256" key="15">
    <source>
        <dbReference type="SAM" id="Coils"/>
    </source>
</evidence>
<dbReference type="Gene3D" id="3.30.565.10">
    <property type="entry name" value="Histidine kinase-like ATPase, C-terminal domain"/>
    <property type="match status" value="1"/>
</dbReference>
<evidence type="ECO:0000256" key="10">
    <source>
        <dbReference type="ARBA" id="ARBA00023012"/>
    </source>
</evidence>
<accession>A0A8J7E1S2</accession>
<dbReference type="InterPro" id="IPR003594">
    <property type="entry name" value="HATPase_dom"/>
</dbReference>
<comment type="caution">
    <text evidence="18">The sequence shown here is derived from an EMBL/GenBank/DDBJ whole genome shotgun (WGS) entry which is preliminary data.</text>
</comment>
<dbReference type="CDD" id="cd00082">
    <property type="entry name" value="HisKA"/>
    <property type="match status" value="1"/>
</dbReference>
<feature type="modified residue" description="4-aspartylphosphate" evidence="14">
    <location>
        <position position="62"/>
    </location>
</feature>
<dbReference type="Gene3D" id="1.10.287.130">
    <property type="match status" value="1"/>
</dbReference>
<evidence type="ECO:0000256" key="5">
    <source>
        <dbReference type="ARBA" id="ARBA00022553"/>
    </source>
</evidence>
<proteinExistence type="inferred from homology"/>
<dbReference type="InterPro" id="IPR036097">
    <property type="entry name" value="HisK_dim/P_sf"/>
</dbReference>